<dbReference type="GeneID" id="17311522"/>
<protein>
    <recommendedName>
        <fullName evidence="5">N-acetyltransferase domain-containing protein</fullName>
    </recommendedName>
</protein>
<dbReference type="EMBL" id="JH992966">
    <property type="protein sequence ID" value="EKX55024.1"/>
    <property type="molecule type" value="Genomic_DNA"/>
</dbReference>
<evidence type="ECO:0000313" key="3">
    <source>
        <dbReference type="EnsemblProtists" id="EKX55024"/>
    </source>
</evidence>
<dbReference type="RefSeq" id="XP_005842004.1">
    <property type="nucleotide sequence ID" value="XM_005841947.1"/>
</dbReference>
<proteinExistence type="predicted"/>
<dbReference type="AlphaFoldDB" id="L1K337"/>
<dbReference type="KEGG" id="gtt:GUITHDRAFT_131968"/>
<dbReference type="Proteomes" id="UP000011087">
    <property type="component" value="Unassembled WGS sequence"/>
</dbReference>
<accession>L1K337</accession>
<reference evidence="4" key="2">
    <citation type="submission" date="2012-11" db="EMBL/GenBank/DDBJ databases">
        <authorList>
            <person name="Kuo A."/>
            <person name="Curtis B.A."/>
            <person name="Tanifuji G."/>
            <person name="Burki F."/>
            <person name="Gruber A."/>
            <person name="Irimia M."/>
            <person name="Maruyama S."/>
            <person name="Arias M.C."/>
            <person name="Ball S.G."/>
            <person name="Gile G.H."/>
            <person name="Hirakawa Y."/>
            <person name="Hopkins J.F."/>
            <person name="Rensing S.A."/>
            <person name="Schmutz J."/>
            <person name="Symeonidi A."/>
            <person name="Elias M."/>
            <person name="Eveleigh R.J."/>
            <person name="Herman E.K."/>
            <person name="Klute M.J."/>
            <person name="Nakayama T."/>
            <person name="Obornik M."/>
            <person name="Reyes-Prieto A."/>
            <person name="Armbrust E.V."/>
            <person name="Aves S.J."/>
            <person name="Beiko R.G."/>
            <person name="Coutinho P."/>
            <person name="Dacks J.B."/>
            <person name="Durnford D.G."/>
            <person name="Fast N.M."/>
            <person name="Green B.R."/>
            <person name="Grisdale C."/>
            <person name="Hempe F."/>
            <person name="Henrissat B."/>
            <person name="Hoppner M.P."/>
            <person name="Ishida K.-I."/>
            <person name="Kim E."/>
            <person name="Koreny L."/>
            <person name="Kroth P.G."/>
            <person name="Liu Y."/>
            <person name="Malik S.-B."/>
            <person name="Maier U.G."/>
            <person name="McRose D."/>
            <person name="Mock T."/>
            <person name="Neilson J.A."/>
            <person name="Onodera N.T."/>
            <person name="Poole A.M."/>
            <person name="Pritham E.J."/>
            <person name="Richards T.A."/>
            <person name="Rocap G."/>
            <person name="Roy S.W."/>
            <person name="Sarai C."/>
            <person name="Schaack S."/>
            <person name="Shirato S."/>
            <person name="Slamovits C.H."/>
            <person name="Spencer D.F."/>
            <person name="Suzuki S."/>
            <person name="Worden A.Z."/>
            <person name="Zauner S."/>
            <person name="Barry K."/>
            <person name="Bell C."/>
            <person name="Bharti A.K."/>
            <person name="Crow J.A."/>
            <person name="Grimwood J."/>
            <person name="Kramer R."/>
            <person name="Lindquist E."/>
            <person name="Lucas S."/>
            <person name="Salamov A."/>
            <person name="McFadden G.I."/>
            <person name="Lane C.E."/>
            <person name="Keeling P.J."/>
            <person name="Gray M.W."/>
            <person name="Grigoriev I.V."/>
            <person name="Archibald J.M."/>
        </authorList>
    </citation>
    <scope>NUCLEOTIDE SEQUENCE</scope>
    <source>
        <strain evidence="4">CCMP2712</strain>
    </source>
</reference>
<evidence type="ECO:0000313" key="2">
    <source>
        <dbReference type="EMBL" id="EKX55024.1"/>
    </source>
</evidence>
<reference evidence="3" key="3">
    <citation type="submission" date="2015-06" db="UniProtKB">
        <authorList>
            <consortium name="EnsemblProtists"/>
        </authorList>
    </citation>
    <scope>IDENTIFICATION</scope>
</reference>
<keyword evidence="1" id="KW-0732">Signal</keyword>
<evidence type="ECO:0008006" key="5">
    <source>
        <dbReference type="Google" id="ProtNLM"/>
    </source>
</evidence>
<evidence type="ECO:0000313" key="4">
    <source>
        <dbReference type="Proteomes" id="UP000011087"/>
    </source>
</evidence>
<gene>
    <name evidence="2" type="ORF">GUITHDRAFT_131968</name>
</gene>
<dbReference type="HOGENOM" id="CLU_1087556_0_0_1"/>
<feature type="signal peptide" evidence="1">
    <location>
        <begin position="1"/>
        <end position="17"/>
    </location>
</feature>
<sequence length="256" mass="27659">MHGRWVLVASLLGVSQAFMASPLVETVKPRRSSCFLQPHAPALRGAPRRSSRTMMAQADATESQTYKFIRNSAARTAFILNNWKAYAENSRALGWTSSSTEAMIKLQRESATADVMKAMVPMIMQKAAADKAAEENGSMPASIPQNIAKLNVIAAVSVGAGSSAAVYTKGEGFYTVEYIVANTQMTGQFESQVALLNEVAREAKEEGVKEIRLACNSLPPSSGSLTSLDCLYGSLDTFGFKESEAGVPWYVRRVSE</sequence>
<dbReference type="EnsemblProtists" id="EKX55024">
    <property type="protein sequence ID" value="EKX55024"/>
    <property type="gene ID" value="GUITHDRAFT_131968"/>
</dbReference>
<name>L1K337_GUITC</name>
<keyword evidence="4" id="KW-1185">Reference proteome</keyword>
<feature type="chain" id="PRO_5008772135" description="N-acetyltransferase domain-containing protein" evidence="1">
    <location>
        <begin position="18"/>
        <end position="256"/>
    </location>
</feature>
<dbReference type="PaxDb" id="55529-EKX55024"/>
<reference evidence="2 4" key="1">
    <citation type="journal article" date="2012" name="Nature">
        <title>Algal genomes reveal evolutionary mosaicism and the fate of nucleomorphs.</title>
        <authorList>
            <consortium name="DOE Joint Genome Institute"/>
            <person name="Curtis B.A."/>
            <person name="Tanifuji G."/>
            <person name="Burki F."/>
            <person name="Gruber A."/>
            <person name="Irimia M."/>
            <person name="Maruyama S."/>
            <person name="Arias M.C."/>
            <person name="Ball S.G."/>
            <person name="Gile G.H."/>
            <person name="Hirakawa Y."/>
            <person name="Hopkins J.F."/>
            <person name="Kuo A."/>
            <person name="Rensing S.A."/>
            <person name="Schmutz J."/>
            <person name="Symeonidi A."/>
            <person name="Elias M."/>
            <person name="Eveleigh R.J."/>
            <person name="Herman E.K."/>
            <person name="Klute M.J."/>
            <person name="Nakayama T."/>
            <person name="Obornik M."/>
            <person name="Reyes-Prieto A."/>
            <person name="Armbrust E.V."/>
            <person name="Aves S.J."/>
            <person name="Beiko R.G."/>
            <person name="Coutinho P."/>
            <person name="Dacks J.B."/>
            <person name="Durnford D.G."/>
            <person name="Fast N.M."/>
            <person name="Green B.R."/>
            <person name="Grisdale C.J."/>
            <person name="Hempel F."/>
            <person name="Henrissat B."/>
            <person name="Hoppner M.P."/>
            <person name="Ishida K."/>
            <person name="Kim E."/>
            <person name="Koreny L."/>
            <person name="Kroth P.G."/>
            <person name="Liu Y."/>
            <person name="Malik S.B."/>
            <person name="Maier U.G."/>
            <person name="McRose D."/>
            <person name="Mock T."/>
            <person name="Neilson J.A."/>
            <person name="Onodera N.T."/>
            <person name="Poole A.M."/>
            <person name="Pritham E.J."/>
            <person name="Richards T.A."/>
            <person name="Rocap G."/>
            <person name="Roy S.W."/>
            <person name="Sarai C."/>
            <person name="Schaack S."/>
            <person name="Shirato S."/>
            <person name="Slamovits C.H."/>
            <person name="Spencer D.F."/>
            <person name="Suzuki S."/>
            <person name="Worden A.Z."/>
            <person name="Zauner S."/>
            <person name="Barry K."/>
            <person name="Bell C."/>
            <person name="Bharti A.K."/>
            <person name="Crow J.A."/>
            <person name="Grimwood J."/>
            <person name="Kramer R."/>
            <person name="Lindquist E."/>
            <person name="Lucas S."/>
            <person name="Salamov A."/>
            <person name="McFadden G.I."/>
            <person name="Lane C.E."/>
            <person name="Keeling P.J."/>
            <person name="Gray M.W."/>
            <person name="Grigoriev I.V."/>
            <person name="Archibald J.M."/>
        </authorList>
    </citation>
    <scope>NUCLEOTIDE SEQUENCE</scope>
    <source>
        <strain evidence="2 4">CCMP2712</strain>
    </source>
</reference>
<dbReference type="OrthoDB" id="10573146at2759"/>
<organism evidence="2">
    <name type="scientific">Guillardia theta (strain CCMP2712)</name>
    <name type="common">Cryptophyte</name>
    <dbReference type="NCBI Taxonomy" id="905079"/>
    <lineage>
        <taxon>Eukaryota</taxon>
        <taxon>Cryptophyceae</taxon>
        <taxon>Pyrenomonadales</taxon>
        <taxon>Geminigeraceae</taxon>
        <taxon>Guillardia</taxon>
    </lineage>
</organism>
<evidence type="ECO:0000256" key="1">
    <source>
        <dbReference type="SAM" id="SignalP"/>
    </source>
</evidence>